<dbReference type="STRING" id="288992.SAMN04488522_10813"/>
<reference evidence="3" key="1">
    <citation type="submission" date="2016-11" db="EMBL/GenBank/DDBJ databases">
        <authorList>
            <person name="Varghese N."/>
            <person name="Submissions S."/>
        </authorList>
    </citation>
    <scope>NUCLEOTIDE SEQUENCE [LARGE SCALE GENOMIC DNA]</scope>
    <source>
        <strain evidence="3">DSM 16990</strain>
    </source>
</reference>
<keyword evidence="1" id="KW-0472">Membrane</keyword>
<accession>A0A1M5N6X6</accession>
<feature type="transmembrane region" description="Helical" evidence="1">
    <location>
        <begin position="6"/>
        <end position="28"/>
    </location>
</feature>
<organism evidence="2 3">
    <name type="scientific">Pedobacter caeni</name>
    <dbReference type="NCBI Taxonomy" id="288992"/>
    <lineage>
        <taxon>Bacteria</taxon>
        <taxon>Pseudomonadati</taxon>
        <taxon>Bacteroidota</taxon>
        <taxon>Sphingobacteriia</taxon>
        <taxon>Sphingobacteriales</taxon>
        <taxon>Sphingobacteriaceae</taxon>
        <taxon>Pedobacter</taxon>
    </lineage>
</organism>
<dbReference type="Pfam" id="PF25589">
    <property type="entry name" value="DUF7935"/>
    <property type="match status" value="1"/>
</dbReference>
<proteinExistence type="predicted"/>
<evidence type="ECO:0000313" key="2">
    <source>
        <dbReference type="EMBL" id="SHG85304.1"/>
    </source>
</evidence>
<protein>
    <submittedName>
        <fullName evidence="2">Uncharacterized protein</fullName>
    </submittedName>
</protein>
<dbReference type="Proteomes" id="UP000184287">
    <property type="component" value="Unassembled WGS sequence"/>
</dbReference>
<dbReference type="InterPro" id="IPR057695">
    <property type="entry name" value="DUF7935"/>
</dbReference>
<dbReference type="OrthoDB" id="1493032at2"/>
<dbReference type="RefSeq" id="WP_073237711.1">
    <property type="nucleotide sequence ID" value="NZ_FQUQ01000008.1"/>
</dbReference>
<keyword evidence="1" id="KW-0812">Transmembrane</keyword>
<dbReference type="EMBL" id="FQUQ01000008">
    <property type="protein sequence ID" value="SHG85304.1"/>
    <property type="molecule type" value="Genomic_DNA"/>
</dbReference>
<keyword evidence="3" id="KW-1185">Reference proteome</keyword>
<gene>
    <name evidence="2" type="ORF">SAMN04488522_10813</name>
</gene>
<sequence length="176" mass="19936">MNIESLLTETAALSIAGVVTVSVGYYLVKGDIQTWFRLKSAGQPQNEKAQLLPLRLQAHERLIVFIERINPSNLFLRLHHQGIAVKDLQSLALNEIRAEYQHNVTQQLYVTESTWNVIRKLKDDTLAMVSNAAKDLPEHSTGIDLSRKVLQHMAGIADNPYELTLDLIKKDIHQLF</sequence>
<keyword evidence="1" id="KW-1133">Transmembrane helix</keyword>
<dbReference type="AlphaFoldDB" id="A0A1M5N6X6"/>
<evidence type="ECO:0000313" key="3">
    <source>
        <dbReference type="Proteomes" id="UP000184287"/>
    </source>
</evidence>
<name>A0A1M5N6X6_9SPHI</name>
<evidence type="ECO:0000256" key="1">
    <source>
        <dbReference type="SAM" id="Phobius"/>
    </source>
</evidence>